<name>A0A8C5D3U9_GOUWI</name>
<reference evidence="7" key="3">
    <citation type="submission" date="2025-09" db="UniProtKB">
        <authorList>
            <consortium name="Ensembl"/>
        </authorList>
    </citation>
    <scope>IDENTIFICATION</scope>
</reference>
<keyword evidence="8" id="KW-1185">Reference proteome</keyword>
<dbReference type="SUPFAM" id="SSF52047">
    <property type="entry name" value="RNI-like"/>
    <property type="match status" value="1"/>
</dbReference>
<dbReference type="AlphaFoldDB" id="A0A8C5D3U9"/>
<organism evidence="7 8">
    <name type="scientific">Gouania willdenowi</name>
    <name type="common">Blunt-snouted clingfish</name>
    <name type="synonym">Lepadogaster willdenowi</name>
    <dbReference type="NCBI Taxonomy" id="441366"/>
    <lineage>
        <taxon>Eukaryota</taxon>
        <taxon>Metazoa</taxon>
        <taxon>Chordata</taxon>
        <taxon>Craniata</taxon>
        <taxon>Vertebrata</taxon>
        <taxon>Euteleostomi</taxon>
        <taxon>Actinopterygii</taxon>
        <taxon>Neopterygii</taxon>
        <taxon>Teleostei</taxon>
        <taxon>Neoteleostei</taxon>
        <taxon>Acanthomorphata</taxon>
        <taxon>Ovalentaria</taxon>
        <taxon>Blenniimorphae</taxon>
        <taxon>Blenniiformes</taxon>
        <taxon>Gobiesocoidei</taxon>
        <taxon>Gobiesocidae</taxon>
        <taxon>Gobiesocinae</taxon>
        <taxon>Gouania</taxon>
    </lineage>
</organism>
<evidence type="ECO:0000256" key="4">
    <source>
        <dbReference type="ARBA" id="ARBA00022737"/>
    </source>
</evidence>
<protein>
    <recommendedName>
        <fullName evidence="1">Leucine-rich repeat-containing protein 41</fullName>
    </recommendedName>
</protein>
<keyword evidence="3" id="KW-0433">Leucine-rich repeat</keyword>
<keyword evidence="4" id="KW-0677">Repeat</keyword>
<dbReference type="Ensembl" id="ENSGWIT00000001820.1">
    <property type="protein sequence ID" value="ENSGWIP00000001680.1"/>
    <property type="gene ID" value="ENSGWIG00000000975.1"/>
</dbReference>
<evidence type="ECO:0000313" key="7">
    <source>
        <dbReference type="Ensembl" id="ENSGWIP00000001680.1"/>
    </source>
</evidence>
<gene>
    <name evidence="7" type="primary">lrrc41</name>
</gene>
<dbReference type="InterPro" id="IPR026137">
    <property type="entry name" value="Leu_rpt_41"/>
</dbReference>
<dbReference type="CTD" id="10489"/>
<accession>A0A8C5D3U9</accession>
<proteinExistence type="predicted"/>
<evidence type="ECO:0000256" key="2">
    <source>
        <dbReference type="ARBA" id="ARBA00022553"/>
    </source>
</evidence>
<dbReference type="PANTHER" id="PTHR15354:SF1">
    <property type="entry name" value="LEUCINE-RICH REPEAT-CONTAINING PROTEIN 41"/>
    <property type="match status" value="1"/>
</dbReference>
<dbReference type="Gene3D" id="3.80.10.10">
    <property type="entry name" value="Ribonuclease Inhibitor"/>
    <property type="match status" value="2"/>
</dbReference>
<dbReference type="GeneID" id="114462059"/>
<reference evidence="7" key="1">
    <citation type="submission" date="2020-06" db="EMBL/GenBank/DDBJ databases">
        <authorList>
            <consortium name="Wellcome Sanger Institute Data Sharing"/>
        </authorList>
    </citation>
    <scope>NUCLEOTIDE SEQUENCE [LARGE SCALE GENOMIC DNA]</scope>
</reference>
<evidence type="ECO:0000313" key="8">
    <source>
        <dbReference type="Proteomes" id="UP000694680"/>
    </source>
</evidence>
<evidence type="ECO:0000256" key="5">
    <source>
        <dbReference type="ARBA" id="ARBA00022786"/>
    </source>
</evidence>
<dbReference type="PANTHER" id="PTHR15354">
    <property type="entry name" value="MUF1"/>
    <property type="match status" value="1"/>
</dbReference>
<feature type="region of interest" description="Disordered" evidence="6">
    <location>
        <begin position="224"/>
        <end position="256"/>
    </location>
</feature>
<dbReference type="InterPro" id="IPR032675">
    <property type="entry name" value="LRR_dom_sf"/>
</dbReference>
<evidence type="ECO:0000256" key="3">
    <source>
        <dbReference type="ARBA" id="ARBA00022614"/>
    </source>
</evidence>
<evidence type="ECO:0000256" key="6">
    <source>
        <dbReference type="SAM" id="MobiDB-lite"/>
    </source>
</evidence>
<reference evidence="7" key="2">
    <citation type="submission" date="2025-08" db="UniProtKB">
        <authorList>
            <consortium name="Ensembl"/>
        </authorList>
    </citation>
    <scope>IDENTIFICATION</scope>
</reference>
<dbReference type="RefSeq" id="XP_028300461.1">
    <property type="nucleotide sequence ID" value="XM_028444660.1"/>
</dbReference>
<keyword evidence="2" id="KW-0597">Phosphoprotein</keyword>
<keyword evidence="5" id="KW-0833">Ubl conjugation pathway</keyword>
<dbReference type="Proteomes" id="UP000694680">
    <property type="component" value="Chromosome 4"/>
</dbReference>
<evidence type="ECO:0000256" key="1">
    <source>
        <dbReference type="ARBA" id="ARBA00014201"/>
    </source>
</evidence>
<sequence length="645" mass="72789">MTGTDDWRNLQHRCFRAARIHFNTLGSDAFLDLPAPILQDLLPHLTVCQLEKLQPRLNQRGISTHSAWLRIYQLIYGRGHALDVVTEDEIKSEIMNLLFMMAFFGYSQSKCINNIIAENGPSLLWMTAKYMRHFRLLTSRPLKLNALTSKERPLLPLLEKNVTSISIGSGFDLEDENNKVILQVLHRLLDHGVATKLRLHCPILLSWLLRRRRSQCMDPDLGNEGHCEGHSRSHPSPSSVPLDESNSCPGVSHHQGRHAVPCKRQKLDCVSVEEEESPKAPFQSDSENLCQSFACEASAHRAHGHIECLDMARIDSQVLVVLVDALPTFYSLRSLTLQSISILHTSDVLSLARALKQLSESNRCCLSELNIGTLPDQVLFERLLDSCPVLKSLHVEIQSLLAQTHFRTQHSDPQGPAELSLQRLTVKMTAVHVDAHYITSALRRCPHLVHLHLSGLRLSSGYAQRQLLSTITESNRSLKTLHLEDMKLSDCLGDIVLFLRVCKLENLELNDCRLLEQCNDKEVFMQQLVEALKALPSLHSLSLSNNRLTKYVCVLTQLFSGPSPSSVKHLNISSNFIQPAEMLEFAVKLKAHRPPHPLTLQLMKNPGDRDPDTWNSALKMLSSFCELQVEVWRSTDTMVDHIGNM</sequence>